<protein>
    <submittedName>
        <fullName evidence="5">Metallophosphoesterase</fullName>
    </submittedName>
</protein>
<dbReference type="Proteomes" id="UP000321080">
    <property type="component" value="Unassembled WGS sequence"/>
</dbReference>
<feature type="transmembrane region" description="Helical" evidence="3">
    <location>
        <begin position="34"/>
        <end position="51"/>
    </location>
</feature>
<dbReference type="Pfam" id="PF00149">
    <property type="entry name" value="Metallophos"/>
    <property type="match status" value="1"/>
</dbReference>
<keyword evidence="6" id="KW-1185">Reference proteome</keyword>
<evidence type="ECO:0000256" key="2">
    <source>
        <dbReference type="ARBA" id="ARBA00022801"/>
    </source>
</evidence>
<keyword evidence="3" id="KW-1133">Transmembrane helix</keyword>
<feature type="transmembrane region" description="Helical" evidence="3">
    <location>
        <begin position="116"/>
        <end position="137"/>
    </location>
</feature>
<dbReference type="EMBL" id="VRKQ01000010">
    <property type="protein sequence ID" value="TXG37456.1"/>
    <property type="molecule type" value="Genomic_DNA"/>
</dbReference>
<keyword evidence="2" id="KW-0378">Hydrolase</keyword>
<dbReference type="OrthoDB" id="9780884at2"/>
<sequence length="410" mass="47440">MLRWIIFILIFGIIDVYAYQAFKTVSKSNWLNILYWVLSLLVIGNFIYRLFNLNRDDFGNAHAYAFGFLIALLVPKIMLLMIMFAEDVFRVPHAIYRYFTEGEVAKGNYMPSRRAFISKIALGIAAIPFASILYGIYRGKYNYKVLKYTLHFEDLPDAFDGYKLTQISDIHSGSFDNMEKVDYAVGLINEQKSDVILFTGDMVNNKATEMKPYMEVFGKLSAKDGMYSVLGNHDYGDYVRWESEEAKNQNLEDLKLVQKEIGFDLLLNEHRFIEKNGERIAIVGVENWGAGGFKKAGDLRKASSQIQKNDFKILMSHDPSHWEKEVIKDDYHYHLTLSGHTHGMQFGIEIPGWFKWSPVKWRYKYWAGIYEELGQYINVNRGFGYLAFPGRVGIWPEITVIELKKGTKKA</sequence>
<name>A0A5C7GIQ0_9FLAO</name>
<evidence type="ECO:0000256" key="1">
    <source>
        <dbReference type="ARBA" id="ARBA00022723"/>
    </source>
</evidence>
<dbReference type="CDD" id="cd07385">
    <property type="entry name" value="MPP_YkuE_C"/>
    <property type="match status" value="1"/>
</dbReference>
<evidence type="ECO:0000313" key="5">
    <source>
        <dbReference type="EMBL" id="TXG37456.1"/>
    </source>
</evidence>
<dbReference type="InterPro" id="IPR051158">
    <property type="entry name" value="Metallophosphoesterase_sf"/>
</dbReference>
<dbReference type="GO" id="GO:0046872">
    <property type="term" value="F:metal ion binding"/>
    <property type="evidence" value="ECO:0007669"/>
    <property type="project" value="UniProtKB-KW"/>
</dbReference>
<dbReference type="PANTHER" id="PTHR31302:SF31">
    <property type="entry name" value="PHOSPHODIESTERASE YAEI"/>
    <property type="match status" value="1"/>
</dbReference>
<keyword evidence="3" id="KW-0812">Transmembrane</keyword>
<dbReference type="GO" id="GO:0009245">
    <property type="term" value="P:lipid A biosynthetic process"/>
    <property type="evidence" value="ECO:0007669"/>
    <property type="project" value="TreeGrafter"/>
</dbReference>
<dbReference type="Gene3D" id="3.60.21.10">
    <property type="match status" value="1"/>
</dbReference>
<dbReference type="SUPFAM" id="SSF56300">
    <property type="entry name" value="Metallo-dependent phosphatases"/>
    <property type="match status" value="1"/>
</dbReference>
<evidence type="ECO:0000259" key="4">
    <source>
        <dbReference type="Pfam" id="PF00149"/>
    </source>
</evidence>
<dbReference type="InterPro" id="IPR029052">
    <property type="entry name" value="Metallo-depent_PP-like"/>
</dbReference>
<dbReference type="InterPro" id="IPR004843">
    <property type="entry name" value="Calcineurin-like_PHP"/>
</dbReference>
<dbReference type="GO" id="GO:0016020">
    <property type="term" value="C:membrane"/>
    <property type="evidence" value="ECO:0007669"/>
    <property type="project" value="GOC"/>
</dbReference>
<reference evidence="5 6" key="1">
    <citation type="submission" date="2019-08" db="EMBL/GenBank/DDBJ databases">
        <title>Seonamhaeicola sediminis sp. nov., isolated from marine sediment.</title>
        <authorList>
            <person name="Cao W.R."/>
        </authorList>
    </citation>
    <scope>NUCLEOTIDE SEQUENCE [LARGE SCALE GENOMIC DNA]</scope>
    <source>
        <strain evidence="5 6">1505</strain>
    </source>
</reference>
<dbReference type="GO" id="GO:0008758">
    <property type="term" value="F:UDP-2,3-diacylglucosamine hydrolase activity"/>
    <property type="evidence" value="ECO:0007669"/>
    <property type="project" value="TreeGrafter"/>
</dbReference>
<dbReference type="RefSeq" id="WP_147768982.1">
    <property type="nucleotide sequence ID" value="NZ_VRKQ01000010.1"/>
</dbReference>
<evidence type="ECO:0000313" key="6">
    <source>
        <dbReference type="Proteomes" id="UP000321080"/>
    </source>
</evidence>
<keyword evidence="1" id="KW-0479">Metal-binding</keyword>
<dbReference type="AlphaFoldDB" id="A0A5C7GIQ0"/>
<evidence type="ECO:0000256" key="3">
    <source>
        <dbReference type="SAM" id="Phobius"/>
    </source>
</evidence>
<keyword evidence="3" id="KW-0472">Membrane</keyword>
<proteinExistence type="predicted"/>
<dbReference type="PANTHER" id="PTHR31302">
    <property type="entry name" value="TRANSMEMBRANE PROTEIN WITH METALLOPHOSPHOESTERASE DOMAIN-RELATED"/>
    <property type="match status" value="1"/>
</dbReference>
<organism evidence="5 6">
    <name type="scientific">Seonamhaeicola maritimus</name>
    <dbReference type="NCBI Taxonomy" id="2591822"/>
    <lineage>
        <taxon>Bacteria</taxon>
        <taxon>Pseudomonadati</taxon>
        <taxon>Bacteroidota</taxon>
        <taxon>Flavobacteriia</taxon>
        <taxon>Flavobacteriales</taxon>
        <taxon>Flavobacteriaceae</taxon>
    </lineage>
</organism>
<feature type="domain" description="Calcineurin-like phosphoesterase" evidence="4">
    <location>
        <begin position="163"/>
        <end position="343"/>
    </location>
</feature>
<gene>
    <name evidence="5" type="ORF">FUA22_12975</name>
</gene>
<feature type="transmembrane region" description="Helical" evidence="3">
    <location>
        <begin position="63"/>
        <end position="85"/>
    </location>
</feature>
<accession>A0A5C7GIQ0</accession>
<comment type="caution">
    <text evidence="5">The sequence shown here is derived from an EMBL/GenBank/DDBJ whole genome shotgun (WGS) entry which is preliminary data.</text>
</comment>